<dbReference type="AlphaFoldDB" id="B4IZC5"/>
<dbReference type="FunCoup" id="B4IZC5">
    <property type="interactions" value="2"/>
</dbReference>
<proteinExistence type="predicted"/>
<gene>
    <name evidence="1" type="primary">Dgri\GH15072</name>
    <name evidence="1" type="ORF">Dgri_GH15072</name>
</gene>
<dbReference type="Proteomes" id="UP000001070">
    <property type="component" value="Unassembled WGS sequence"/>
</dbReference>
<dbReference type="EMBL" id="CH916366">
    <property type="protein sequence ID" value="EDV96680.1"/>
    <property type="molecule type" value="Genomic_DNA"/>
</dbReference>
<sequence>MKKGTEASAGEDKTAIALKFEQLAKDDLRQDTVHDFVSYTTDGNCITLIGSKTELLTMELTSKSSYQVPFPYILASAKCSNKKRPLDHLSLKVNLQNIYESSNVLEMQQLSLEPAYTAVCSEEVPVPKIMAARLAPQRLPGGQMLLATLNSYGAVDLLTKSVEQTTWDHYGEGLSVATTLRDTLQPPYEVPASKIETFRQFQAFIDRSWITMFAWRPVDGKYALVLGTAAGSIWTLTLSPDAHTVLAHCQLQTLLDRICYMHSSKDLLLVGDNSGLVHLYRFDDAEEEGLCLVKTLWLRPDHMGLQQALITHCPQRGCYYIVCCKAAHLLIWCMPRKENGEWLETRLHAGGMKITALCSLENGNYALATARGDLYRIELTHKSGQLSASMQPIELKDSENFQPVGLFSSPHNNLLTVLSTRNKEYVLNTTLLRYQLQVRVGRLQRVDAIAKLAGCLLPNEAINSCSDILVEMRLDIFNGIKLEEYANYAPFDLFAFDELASESQHQHLQLKYHVLDGIIQAQRVQLNDQPLEQSKREMQLLLAMLTMTHIRLRLQYLSSLDELTAFQRQAAQSMLAQSTRIKQQLEQQLLKDQPLNVTIKRFLAQMEVHFEELQLKLNVPKITVEETEQLCNVSYVPLKPSLERHYCSLCGRQALLEHQLLMELYAPNSQLLCPCCHGGYNLELWDA</sequence>
<dbReference type="PhylomeDB" id="B4IZC5"/>
<dbReference type="InterPro" id="IPR015943">
    <property type="entry name" value="WD40/YVTN_repeat-like_dom_sf"/>
</dbReference>
<dbReference type="Gene3D" id="2.130.10.10">
    <property type="entry name" value="YVTN repeat-like/Quinoprotein amine dehydrogenase"/>
    <property type="match status" value="1"/>
</dbReference>
<dbReference type="OMA" id="DRAWITM"/>
<protein>
    <submittedName>
        <fullName evidence="1">GH15072</fullName>
    </submittedName>
</protein>
<keyword evidence="2" id="KW-1185">Reference proteome</keyword>
<reference evidence="1 2" key="1">
    <citation type="journal article" date="2007" name="Nature">
        <title>Evolution of genes and genomes on the Drosophila phylogeny.</title>
        <authorList>
            <consortium name="Drosophila 12 Genomes Consortium"/>
            <person name="Clark A.G."/>
            <person name="Eisen M.B."/>
            <person name="Smith D.R."/>
            <person name="Bergman C.M."/>
            <person name="Oliver B."/>
            <person name="Markow T.A."/>
            <person name="Kaufman T.C."/>
            <person name="Kellis M."/>
            <person name="Gelbart W."/>
            <person name="Iyer V.N."/>
            <person name="Pollard D.A."/>
            <person name="Sackton T.B."/>
            <person name="Larracuente A.M."/>
            <person name="Singh N.D."/>
            <person name="Abad J.P."/>
            <person name="Abt D.N."/>
            <person name="Adryan B."/>
            <person name="Aguade M."/>
            <person name="Akashi H."/>
            <person name="Anderson W.W."/>
            <person name="Aquadro C.F."/>
            <person name="Ardell D.H."/>
            <person name="Arguello R."/>
            <person name="Artieri C.G."/>
            <person name="Barbash D.A."/>
            <person name="Barker D."/>
            <person name="Barsanti P."/>
            <person name="Batterham P."/>
            <person name="Batzoglou S."/>
            <person name="Begun D."/>
            <person name="Bhutkar A."/>
            <person name="Blanco E."/>
            <person name="Bosak S.A."/>
            <person name="Bradley R.K."/>
            <person name="Brand A.D."/>
            <person name="Brent M.R."/>
            <person name="Brooks A.N."/>
            <person name="Brown R.H."/>
            <person name="Butlin R.K."/>
            <person name="Caggese C."/>
            <person name="Calvi B.R."/>
            <person name="Bernardo de Carvalho A."/>
            <person name="Caspi A."/>
            <person name="Castrezana S."/>
            <person name="Celniker S.E."/>
            <person name="Chang J.L."/>
            <person name="Chapple C."/>
            <person name="Chatterji S."/>
            <person name="Chinwalla A."/>
            <person name="Civetta A."/>
            <person name="Clifton S.W."/>
            <person name="Comeron J.M."/>
            <person name="Costello J.C."/>
            <person name="Coyne J.A."/>
            <person name="Daub J."/>
            <person name="David R.G."/>
            <person name="Delcher A.L."/>
            <person name="Delehaunty K."/>
            <person name="Do C.B."/>
            <person name="Ebling H."/>
            <person name="Edwards K."/>
            <person name="Eickbush T."/>
            <person name="Evans J.D."/>
            <person name="Filipski A."/>
            <person name="Findeiss S."/>
            <person name="Freyhult E."/>
            <person name="Fulton L."/>
            <person name="Fulton R."/>
            <person name="Garcia A.C."/>
            <person name="Gardiner A."/>
            <person name="Garfield D.A."/>
            <person name="Garvin B.E."/>
            <person name="Gibson G."/>
            <person name="Gilbert D."/>
            <person name="Gnerre S."/>
            <person name="Godfrey J."/>
            <person name="Good R."/>
            <person name="Gotea V."/>
            <person name="Gravely B."/>
            <person name="Greenberg A.J."/>
            <person name="Griffiths-Jones S."/>
            <person name="Gross S."/>
            <person name="Guigo R."/>
            <person name="Gustafson E.A."/>
            <person name="Haerty W."/>
            <person name="Hahn M.W."/>
            <person name="Halligan D.L."/>
            <person name="Halpern A.L."/>
            <person name="Halter G.M."/>
            <person name="Han M.V."/>
            <person name="Heger A."/>
            <person name="Hillier L."/>
            <person name="Hinrichs A.S."/>
            <person name="Holmes I."/>
            <person name="Hoskins R.A."/>
            <person name="Hubisz M.J."/>
            <person name="Hultmark D."/>
            <person name="Huntley M.A."/>
            <person name="Jaffe D.B."/>
            <person name="Jagadeeshan S."/>
            <person name="Jeck W.R."/>
            <person name="Johnson J."/>
            <person name="Jones C.D."/>
            <person name="Jordan W.C."/>
            <person name="Karpen G.H."/>
            <person name="Kataoka E."/>
            <person name="Keightley P.D."/>
            <person name="Kheradpour P."/>
            <person name="Kirkness E.F."/>
            <person name="Koerich L.B."/>
            <person name="Kristiansen K."/>
            <person name="Kudrna D."/>
            <person name="Kulathinal R.J."/>
            <person name="Kumar S."/>
            <person name="Kwok R."/>
            <person name="Lander E."/>
            <person name="Langley C.H."/>
            <person name="Lapoint R."/>
            <person name="Lazzaro B.P."/>
            <person name="Lee S.J."/>
            <person name="Levesque L."/>
            <person name="Li R."/>
            <person name="Lin C.F."/>
            <person name="Lin M.F."/>
            <person name="Lindblad-Toh K."/>
            <person name="Llopart A."/>
            <person name="Long M."/>
            <person name="Low L."/>
            <person name="Lozovsky E."/>
            <person name="Lu J."/>
            <person name="Luo M."/>
            <person name="Machado C.A."/>
            <person name="Makalowski W."/>
            <person name="Marzo M."/>
            <person name="Matsuda M."/>
            <person name="Matzkin L."/>
            <person name="McAllister B."/>
            <person name="McBride C.S."/>
            <person name="McKernan B."/>
            <person name="McKernan K."/>
            <person name="Mendez-Lago M."/>
            <person name="Minx P."/>
            <person name="Mollenhauer M.U."/>
            <person name="Montooth K."/>
            <person name="Mount S.M."/>
            <person name="Mu X."/>
            <person name="Myers E."/>
            <person name="Negre B."/>
            <person name="Newfeld S."/>
            <person name="Nielsen R."/>
            <person name="Noor M.A."/>
            <person name="O'Grady P."/>
            <person name="Pachter L."/>
            <person name="Papaceit M."/>
            <person name="Parisi M.J."/>
            <person name="Parisi M."/>
            <person name="Parts L."/>
            <person name="Pedersen J.S."/>
            <person name="Pesole G."/>
            <person name="Phillippy A.M."/>
            <person name="Ponting C.P."/>
            <person name="Pop M."/>
            <person name="Porcelli D."/>
            <person name="Powell J.R."/>
            <person name="Prohaska S."/>
            <person name="Pruitt K."/>
            <person name="Puig M."/>
            <person name="Quesneville H."/>
            <person name="Ram K.R."/>
            <person name="Rand D."/>
            <person name="Rasmussen M.D."/>
            <person name="Reed L.K."/>
            <person name="Reenan R."/>
            <person name="Reily A."/>
            <person name="Remington K.A."/>
            <person name="Rieger T.T."/>
            <person name="Ritchie M.G."/>
            <person name="Robin C."/>
            <person name="Rogers Y.H."/>
            <person name="Rohde C."/>
            <person name="Rozas J."/>
            <person name="Rubenfield M.J."/>
            <person name="Ruiz A."/>
            <person name="Russo S."/>
            <person name="Salzberg S.L."/>
            <person name="Sanchez-Gracia A."/>
            <person name="Saranga D.J."/>
            <person name="Sato H."/>
            <person name="Schaeffer S.W."/>
            <person name="Schatz M.C."/>
            <person name="Schlenke T."/>
            <person name="Schwartz R."/>
            <person name="Segarra C."/>
            <person name="Singh R.S."/>
            <person name="Sirot L."/>
            <person name="Sirota M."/>
            <person name="Sisneros N.B."/>
            <person name="Smith C.D."/>
            <person name="Smith T.F."/>
            <person name="Spieth J."/>
            <person name="Stage D.E."/>
            <person name="Stark A."/>
            <person name="Stephan W."/>
            <person name="Strausberg R.L."/>
            <person name="Strempel S."/>
            <person name="Sturgill D."/>
            <person name="Sutton G."/>
            <person name="Sutton G.G."/>
            <person name="Tao W."/>
            <person name="Teichmann S."/>
            <person name="Tobari Y.N."/>
            <person name="Tomimura Y."/>
            <person name="Tsolas J.M."/>
            <person name="Valente V.L."/>
            <person name="Venter E."/>
            <person name="Venter J.C."/>
            <person name="Vicario S."/>
            <person name="Vieira F.G."/>
            <person name="Vilella A.J."/>
            <person name="Villasante A."/>
            <person name="Walenz B."/>
            <person name="Wang J."/>
            <person name="Wasserman M."/>
            <person name="Watts T."/>
            <person name="Wilson D."/>
            <person name="Wilson R.K."/>
            <person name="Wing R.A."/>
            <person name="Wolfner M.F."/>
            <person name="Wong A."/>
            <person name="Wong G.K."/>
            <person name="Wu C.I."/>
            <person name="Wu G."/>
            <person name="Yamamoto D."/>
            <person name="Yang H.P."/>
            <person name="Yang S.P."/>
            <person name="Yorke J.A."/>
            <person name="Yoshida K."/>
            <person name="Zdobnov E."/>
            <person name="Zhang P."/>
            <person name="Zhang Y."/>
            <person name="Zimin A.V."/>
            <person name="Baldwin J."/>
            <person name="Abdouelleil A."/>
            <person name="Abdulkadir J."/>
            <person name="Abebe A."/>
            <person name="Abera B."/>
            <person name="Abreu J."/>
            <person name="Acer S.C."/>
            <person name="Aftuck L."/>
            <person name="Alexander A."/>
            <person name="An P."/>
            <person name="Anderson E."/>
            <person name="Anderson S."/>
            <person name="Arachi H."/>
            <person name="Azer M."/>
            <person name="Bachantsang P."/>
            <person name="Barry A."/>
            <person name="Bayul T."/>
            <person name="Berlin A."/>
            <person name="Bessette D."/>
            <person name="Bloom T."/>
            <person name="Blye J."/>
            <person name="Boguslavskiy L."/>
            <person name="Bonnet C."/>
            <person name="Boukhgalter B."/>
            <person name="Bourzgui I."/>
            <person name="Brown A."/>
            <person name="Cahill P."/>
            <person name="Channer S."/>
            <person name="Cheshatsang Y."/>
            <person name="Chuda L."/>
            <person name="Citroen M."/>
            <person name="Collymore A."/>
            <person name="Cooke P."/>
            <person name="Costello M."/>
            <person name="D'Aco K."/>
            <person name="Daza R."/>
            <person name="De Haan G."/>
            <person name="DeGray S."/>
            <person name="DeMaso C."/>
            <person name="Dhargay N."/>
            <person name="Dooley K."/>
            <person name="Dooley E."/>
            <person name="Doricent M."/>
            <person name="Dorje P."/>
            <person name="Dorjee K."/>
            <person name="Dupes A."/>
            <person name="Elong R."/>
            <person name="Falk J."/>
            <person name="Farina A."/>
            <person name="Faro S."/>
            <person name="Ferguson D."/>
            <person name="Fisher S."/>
            <person name="Foley C.D."/>
            <person name="Franke A."/>
            <person name="Friedrich D."/>
            <person name="Gadbois L."/>
            <person name="Gearin G."/>
            <person name="Gearin C.R."/>
            <person name="Giannoukos G."/>
            <person name="Goode T."/>
            <person name="Graham J."/>
            <person name="Grandbois E."/>
            <person name="Grewal S."/>
            <person name="Gyaltsen K."/>
            <person name="Hafez N."/>
            <person name="Hagos B."/>
            <person name="Hall J."/>
            <person name="Henson C."/>
            <person name="Hollinger A."/>
            <person name="Honan T."/>
            <person name="Huard M.D."/>
            <person name="Hughes L."/>
            <person name="Hurhula B."/>
            <person name="Husby M.E."/>
            <person name="Kamat A."/>
            <person name="Kanga B."/>
            <person name="Kashin S."/>
            <person name="Khazanovich D."/>
            <person name="Kisner P."/>
            <person name="Lance K."/>
            <person name="Lara M."/>
            <person name="Lee W."/>
            <person name="Lennon N."/>
            <person name="Letendre F."/>
            <person name="LeVine R."/>
            <person name="Lipovsky A."/>
            <person name="Liu X."/>
            <person name="Liu J."/>
            <person name="Liu S."/>
            <person name="Lokyitsang T."/>
            <person name="Lokyitsang Y."/>
            <person name="Lubonja R."/>
            <person name="Lui A."/>
            <person name="MacDonald P."/>
            <person name="Magnisalis V."/>
            <person name="Maru K."/>
            <person name="Matthews C."/>
            <person name="McCusker W."/>
            <person name="McDonough S."/>
            <person name="Mehta T."/>
            <person name="Meldrim J."/>
            <person name="Meneus L."/>
            <person name="Mihai O."/>
            <person name="Mihalev A."/>
            <person name="Mihova T."/>
            <person name="Mittelman R."/>
            <person name="Mlenga V."/>
            <person name="Montmayeur A."/>
            <person name="Mulrain L."/>
            <person name="Navidi A."/>
            <person name="Naylor J."/>
            <person name="Negash T."/>
            <person name="Nguyen T."/>
            <person name="Nguyen N."/>
            <person name="Nicol R."/>
            <person name="Norbu C."/>
            <person name="Norbu N."/>
            <person name="Novod N."/>
            <person name="O'Neill B."/>
            <person name="Osman S."/>
            <person name="Markiewicz E."/>
            <person name="Oyono O.L."/>
            <person name="Patti C."/>
            <person name="Phunkhang P."/>
            <person name="Pierre F."/>
            <person name="Priest M."/>
            <person name="Raghuraman S."/>
            <person name="Rege F."/>
            <person name="Reyes R."/>
            <person name="Rise C."/>
            <person name="Rogov P."/>
            <person name="Ross K."/>
            <person name="Ryan E."/>
            <person name="Settipalli S."/>
            <person name="Shea T."/>
            <person name="Sherpa N."/>
            <person name="Shi L."/>
            <person name="Shih D."/>
            <person name="Sparrow T."/>
            <person name="Spaulding J."/>
            <person name="Stalker J."/>
            <person name="Stange-Thomann N."/>
            <person name="Stavropoulos S."/>
            <person name="Stone C."/>
            <person name="Strader C."/>
            <person name="Tesfaye S."/>
            <person name="Thomson T."/>
            <person name="Thoulutsang Y."/>
            <person name="Thoulutsang D."/>
            <person name="Topham K."/>
            <person name="Topping I."/>
            <person name="Tsamla T."/>
            <person name="Vassiliev H."/>
            <person name="Vo A."/>
            <person name="Wangchuk T."/>
            <person name="Wangdi T."/>
            <person name="Weiand M."/>
            <person name="Wilkinson J."/>
            <person name="Wilson A."/>
            <person name="Yadav S."/>
            <person name="Young G."/>
            <person name="Yu Q."/>
            <person name="Zembek L."/>
            <person name="Zhong D."/>
            <person name="Zimmer A."/>
            <person name="Zwirko Z."/>
            <person name="Jaffe D.B."/>
            <person name="Alvarez P."/>
            <person name="Brockman W."/>
            <person name="Butler J."/>
            <person name="Chin C."/>
            <person name="Gnerre S."/>
            <person name="Grabherr M."/>
            <person name="Kleber M."/>
            <person name="Mauceli E."/>
            <person name="MacCallum I."/>
        </authorList>
    </citation>
    <scope>NUCLEOTIDE SEQUENCE [LARGE SCALE GENOMIC DNA]</scope>
    <source>
        <strain evidence="2">Tucson 15287-2541.00</strain>
    </source>
</reference>
<dbReference type="InParanoid" id="B4IZC5"/>
<dbReference type="STRING" id="7222.B4IZC5"/>
<dbReference type="SUPFAM" id="SSF50978">
    <property type="entry name" value="WD40 repeat-like"/>
    <property type="match status" value="1"/>
</dbReference>
<accession>B4IZC5</accession>
<name>B4IZC5_DROGR</name>
<evidence type="ECO:0000313" key="1">
    <source>
        <dbReference type="EMBL" id="EDV96680.1"/>
    </source>
</evidence>
<dbReference type="eggNOG" id="ENOG502SAYN">
    <property type="taxonomic scope" value="Eukaryota"/>
</dbReference>
<evidence type="ECO:0000313" key="2">
    <source>
        <dbReference type="Proteomes" id="UP000001070"/>
    </source>
</evidence>
<dbReference type="InterPro" id="IPR036322">
    <property type="entry name" value="WD40_repeat_dom_sf"/>
</dbReference>
<dbReference type="HOGENOM" id="CLU_400764_0_0_1"/>
<dbReference type="KEGG" id="dgr:6558757"/>
<organism evidence="2">
    <name type="scientific">Drosophila grimshawi</name>
    <name type="common">Hawaiian fruit fly</name>
    <name type="synonym">Idiomyia grimshawi</name>
    <dbReference type="NCBI Taxonomy" id="7222"/>
    <lineage>
        <taxon>Eukaryota</taxon>
        <taxon>Metazoa</taxon>
        <taxon>Ecdysozoa</taxon>
        <taxon>Arthropoda</taxon>
        <taxon>Hexapoda</taxon>
        <taxon>Insecta</taxon>
        <taxon>Pterygota</taxon>
        <taxon>Neoptera</taxon>
        <taxon>Endopterygota</taxon>
        <taxon>Diptera</taxon>
        <taxon>Brachycera</taxon>
        <taxon>Muscomorpha</taxon>
        <taxon>Ephydroidea</taxon>
        <taxon>Drosophilidae</taxon>
        <taxon>Drosophila</taxon>
        <taxon>Hawaiian Drosophila</taxon>
    </lineage>
</organism>
<dbReference type="OrthoDB" id="6021743at2759"/>